<reference evidence="3 4" key="1">
    <citation type="submission" date="2024-03" db="EMBL/GenBank/DDBJ databases">
        <title>The Acrasis kona genome and developmental transcriptomes reveal deep origins of eukaryotic multicellular pathways.</title>
        <authorList>
            <person name="Sheikh S."/>
            <person name="Fu C.-J."/>
            <person name="Brown M.W."/>
            <person name="Baldauf S.L."/>
        </authorList>
    </citation>
    <scope>NUCLEOTIDE SEQUENCE [LARGE SCALE GENOMIC DNA]</scope>
    <source>
        <strain evidence="3 4">ATCC MYA-3509</strain>
    </source>
</reference>
<keyword evidence="4" id="KW-1185">Reference proteome</keyword>
<proteinExistence type="predicted"/>
<dbReference type="GO" id="GO:0004525">
    <property type="term" value="F:ribonuclease III activity"/>
    <property type="evidence" value="ECO:0007669"/>
    <property type="project" value="InterPro"/>
</dbReference>
<name>A0AAW2YR49_9EUKA</name>
<dbReference type="Gene3D" id="1.10.1520.10">
    <property type="entry name" value="Ribonuclease III domain"/>
    <property type="match status" value="2"/>
</dbReference>
<feature type="domain" description="RNase III" evidence="2">
    <location>
        <begin position="323"/>
        <end position="454"/>
    </location>
</feature>
<dbReference type="CDD" id="cd00593">
    <property type="entry name" value="RIBOc"/>
    <property type="match status" value="2"/>
</dbReference>
<dbReference type="PANTHER" id="PTHR14950:SF37">
    <property type="entry name" value="ENDORIBONUCLEASE DICER"/>
    <property type="match status" value="1"/>
</dbReference>
<dbReference type="GO" id="GO:0005634">
    <property type="term" value="C:nucleus"/>
    <property type="evidence" value="ECO:0007669"/>
    <property type="project" value="TreeGrafter"/>
</dbReference>
<dbReference type="PANTHER" id="PTHR14950">
    <property type="entry name" value="DICER-RELATED"/>
    <property type="match status" value="1"/>
</dbReference>
<dbReference type="GO" id="GO:0030422">
    <property type="term" value="P:siRNA processing"/>
    <property type="evidence" value="ECO:0007669"/>
    <property type="project" value="TreeGrafter"/>
</dbReference>
<organism evidence="3 4">
    <name type="scientific">Acrasis kona</name>
    <dbReference type="NCBI Taxonomy" id="1008807"/>
    <lineage>
        <taxon>Eukaryota</taxon>
        <taxon>Discoba</taxon>
        <taxon>Heterolobosea</taxon>
        <taxon>Tetramitia</taxon>
        <taxon>Eutetramitia</taxon>
        <taxon>Acrasidae</taxon>
        <taxon>Acrasis</taxon>
    </lineage>
</organism>
<dbReference type="GO" id="GO:0005737">
    <property type="term" value="C:cytoplasm"/>
    <property type="evidence" value="ECO:0007669"/>
    <property type="project" value="TreeGrafter"/>
</dbReference>
<protein>
    <recommendedName>
        <fullName evidence="2">RNase III domain-containing protein</fullName>
    </recommendedName>
</protein>
<dbReference type="Pfam" id="PF14622">
    <property type="entry name" value="Ribonucleas_3_3"/>
    <property type="match status" value="1"/>
</dbReference>
<evidence type="ECO:0000256" key="1">
    <source>
        <dbReference type="ARBA" id="ARBA00022801"/>
    </source>
</evidence>
<evidence type="ECO:0000313" key="4">
    <source>
        <dbReference type="Proteomes" id="UP001431209"/>
    </source>
</evidence>
<dbReference type="GO" id="GO:0003723">
    <property type="term" value="F:RNA binding"/>
    <property type="evidence" value="ECO:0007669"/>
    <property type="project" value="TreeGrafter"/>
</dbReference>
<keyword evidence="1" id="KW-0378">Hydrolase</keyword>
<dbReference type="InterPro" id="IPR000999">
    <property type="entry name" value="RNase_III_dom"/>
</dbReference>
<feature type="domain" description="RNase III" evidence="2">
    <location>
        <begin position="510"/>
        <end position="637"/>
    </location>
</feature>
<dbReference type="InterPro" id="IPR036389">
    <property type="entry name" value="RNase_III_sf"/>
</dbReference>
<dbReference type="SUPFAM" id="SSF69065">
    <property type="entry name" value="RNase III domain-like"/>
    <property type="match status" value="2"/>
</dbReference>
<evidence type="ECO:0000313" key="3">
    <source>
        <dbReference type="EMBL" id="KAL0478612.1"/>
    </source>
</evidence>
<comment type="caution">
    <text evidence="3">The sequence shown here is derived from an EMBL/GenBank/DDBJ whole genome shotgun (WGS) entry which is preliminary data.</text>
</comment>
<accession>A0AAW2YR49</accession>
<sequence>MIDHKLTNDPTKAIIPHSNFDDIFIKNFLLIQIHENDTDPLLSDIVPEFVVLKRLPHIEVYCKLNLVQETIITKQDMDALRHIDSFCSRISYPVLRVSLSKSILMIPRVLSDQQQADELRFCVNTFSRTLEKTKQGQTFSNLLQETHSKYAKATFSEMTRTIQSLYGKDQVQLEQSLSQNEYERSILESAELIEKDLFGTILIDDQHNVYSISNLDYSLDSLHLRVDYACMRSSARNRNWAKKNLSAVRYNLQTGYVREMVAPIDYDLYASDKVAMHSRVFGGDFLSLPQDQLWILPVDVQLLYQLVHIRATLTHVQNQFDYYQELRLKLNVADGFKDKMLLRTAFTHKTYVEQYQLKGTDNEHLEYLGDAVLQLVICEAIVKRMEEMAESGQCYDWSQIMHHFVSNTFIKTVSLKLNLQDLILFNKERDTILAAKLLGDVFEALIGAVYLDSGYQGARLFVLDVVFPTCHDWSTVLEQFKLPEEQISFVRSQGACKKPNINVQEFEQLKLGYEFQDKSLLLRALTCHNIARAERGVYFAPDCSLLCGCCGRFKTLGASIARLIVTEHLFLKYPHVEEGKLTLSVHAIMSRKDTCMSKGMLLSKDYCVVTGPDAVPSRIDLGNSMFALFAAVFIDSGSNLFSFRDNEPPATLVPDYLRPYQSIRSDVSTRLVRRTIIETFDKTERIHPQKIGVPPKHVLQHYTQVYYNNTKPKFESRTDDHGCHVVDVIAGGEVISTGVDPDYKVAELNAINLALVYCEERFMK</sequence>
<evidence type="ECO:0000259" key="2">
    <source>
        <dbReference type="PROSITE" id="PS50142"/>
    </source>
</evidence>
<dbReference type="SMART" id="SM00535">
    <property type="entry name" value="RIBOc"/>
    <property type="match status" value="2"/>
</dbReference>
<dbReference type="Proteomes" id="UP001431209">
    <property type="component" value="Unassembled WGS sequence"/>
</dbReference>
<gene>
    <name evidence="3" type="ORF">AKO1_008404</name>
</gene>
<dbReference type="EMBL" id="JAOPGA020000444">
    <property type="protein sequence ID" value="KAL0478612.1"/>
    <property type="molecule type" value="Genomic_DNA"/>
</dbReference>
<dbReference type="PROSITE" id="PS50142">
    <property type="entry name" value="RNASE_3_2"/>
    <property type="match status" value="2"/>
</dbReference>
<dbReference type="AlphaFoldDB" id="A0AAW2YR49"/>